<feature type="domain" description="Riboflavin kinase" evidence="16">
    <location>
        <begin position="181"/>
        <end position="304"/>
    </location>
</feature>
<dbReference type="EC" id="2.7.1.26" evidence="15"/>
<protein>
    <recommendedName>
        <fullName evidence="15">Riboflavin biosynthesis protein</fullName>
    </recommendedName>
    <domain>
        <recommendedName>
            <fullName evidence="15">Riboflavin kinase</fullName>
            <ecNumber evidence="15">2.7.1.26</ecNumber>
        </recommendedName>
        <alternativeName>
            <fullName evidence="15">Flavokinase</fullName>
        </alternativeName>
    </domain>
    <domain>
        <recommendedName>
            <fullName evidence="15">FMN adenylyltransferase</fullName>
            <ecNumber evidence="15">2.7.7.2</ecNumber>
        </recommendedName>
        <alternativeName>
            <fullName evidence="15">FAD pyrophosphorylase</fullName>
        </alternativeName>
        <alternativeName>
            <fullName evidence="15">FAD synthase</fullName>
        </alternativeName>
    </domain>
</protein>
<name>A0A6L5XNB5_9BACT</name>
<proteinExistence type="inferred from homology"/>
<dbReference type="EC" id="2.7.7.2" evidence="15"/>
<evidence type="ECO:0000256" key="2">
    <source>
        <dbReference type="ARBA" id="ARBA00004726"/>
    </source>
</evidence>
<comment type="catalytic activity">
    <reaction evidence="14 15">
        <text>FMN + ATP + H(+) = FAD + diphosphate</text>
        <dbReference type="Rhea" id="RHEA:17237"/>
        <dbReference type="ChEBI" id="CHEBI:15378"/>
        <dbReference type="ChEBI" id="CHEBI:30616"/>
        <dbReference type="ChEBI" id="CHEBI:33019"/>
        <dbReference type="ChEBI" id="CHEBI:57692"/>
        <dbReference type="ChEBI" id="CHEBI:58210"/>
        <dbReference type="EC" id="2.7.7.2"/>
    </reaction>
</comment>
<dbReference type="NCBIfam" id="NF004160">
    <property type="entry name" value="PRK05627.1-3"/>
    <property type="match status" value="1"/>
</dbReference>
<dbReference type="CDD" id="cd02064">
    <property type="entry name" value="FAD_synthetase_N"/>
    <property type="match status" value="1"/>
</dbReference>
<dbReference type="SUPFAM" id="SSF82114">
    <property type="entry name" value="Riboflavin kinase-like"/>
    <property type="match status" value="1"/>
</dbReference>
<dbReference type="PANTHER" id="PTHR22749">
    <property type="entry name" value="RIBOFLAVIN KINASE/FMN ADENYLYLTRANSFERASE"/>
    <property type="match status" value="1"/>
</dbReference>
<comment type="function">
    <text evidence="1">Catalyzes the phosphorylation of riboflavin to FMN followed by the adenylation of FMN to FAD.</text>
</comment>
<keyword evidence="9 15" id="KW-0418">Kinase</keyword>
<keyword evidence="11 15" id="KW-0067">ATP-binding</keyword>
<dbReference type="NCBIfam" id="TIGR00083">
    <property type="entry name" value="ribF"/>
    <property type="match status" value="1"/>
</dbReference>
<dbReference type="SMART" id="SM00904">
    <property type="entry name" value="Flavokinase"/>
    <property type="match status" value="1"/>
</dbReference>
<comment type="similarity">
    <text evidence="15">Belongs to the ribF family.</text>
</comment>
<dbReference type="GO" id="GO:0006747">
    <property type="term" value="P:FAD biosynthetic process"/>
    <property type="evidence" value="ECO:0007669"/>
    <property type="project" value="UniProtKB-UniRule"/>
</dbReference>
<evidence type="ECO:0000256" key="8">
    <source>
        <dbReference type="ARBA" id="ARBA00022741"/>
    </source>
</evidence>
<keyword evidence="10 15" id="KW-0274">FAD</keyword>
<evidence type="ECO:0000256" key="11">
    <source>
        <dbReference type="ARBA" id="ARBA00022840"/>
    </source>
</evidence>
<dbReference type="Pfam" id="PF01687">
    <property type="entry name" value="Flavokinase"/>
    <property type="match status" value="1"/>
</dbReference>
<evidence type="ECO:0000256" key="6">
    <source>
        <dbReference type="ARBA" id="ARBA00022679"/>
    </source>
</evidence>
<dbReference type="UniPathway" id="UPA00276">
    <property type="reaction ID" value="UER00406"/>
</dbReference>
<comment type="caution">
    <text evidence="17">The sequence shown here is derived from an EMBL/GenBank/DDBJ whole genome shotgun (WGS) entry which is preliminary data.</text>
</comment>
<evidence type="ECO:0000256" key="14">
    <source>
        <dbReference type="ARBA" id="ARBA00049494"/>
    </source>
</evidence>
<comment type="catalytic activity">
    <reaction evidence="13 15">
        <text>riboflavin + ATP = FMN + ADP + H(+)</text>
        <dbReference type="Rhea" id="RHEA:14357"/>
        <dbReference type="ChEBI" id="CHEBI:15378"/>
        <dbReference type="ChEBI" id="CHEBI:30616"/>
        <dbReference type="ChEBI" id="CHEBI:57986"/>
        <dbReference type="ChEBI" id="CHEBI:58210"/>
        <dbReference type="ChEBI" id="CHEBI:456216"/>
        <dbReference type="EC" id="2.7.1.26"/>
    </reaction>
</comment>
<dbReference type="FunFam" id="3.40.50.620:FF:000021">
    <property type="entry name" value="Riboflavin biosynthesis protein"/>
    <property type="match status" value="1"/>
</dbReference>
<dbReference type="NCBIfam" id="NF004162">
    <property type="entry name" value="PRK05627.1-5"/>
    <property type="match status" value="1"/>
</dbReference>
<keyword evidence="8 15" id="KW-0547">Nucleotide-binding</keyword>
<dbReference type="GO" id="GO:0009231">
    <property type="term" value="P:riboflavin biosynthetic process"/>
    <property type="evidence" value="ECO:0007669"/>
    <property type="project" value="InterPro"/>
</dbReference>
<dbReference type="InterPro" id="IPR002606">
    <property type="entry name" value="Riboflavin_kinase_bac"/>
</dbReference>
<dbReference type="PIRSF" id="PIRSF004491">
    <property type="entry name" value="FAD_Synth"/>
    <property type="match status" value="1"/>
</dbReference>
<dbReference type="InterPro" id="IPR014729">
    <property type="entry name" value="Rossmann-like_a/b/a_fold"/>
</dbReference>
<dbReference type="Pfam" id="PF06574">
    <property type="entry name" value="FAD_syn"/>
    <property type="match status" value="1"/>
</dbReference>
<dbReference type="NCBIfam" id="TIGR00125">
    <property type="entry name" value="cyt_tran_rel"/>
    <property type="match status" value="1"/>
</dbReference>
<sequence length="308" mass="33881">MQIVHSVDGLGALTGAGVTIGNFDGVHKGHQALIRRTLDVCRQRDLACVLVTFWPHPRLVVSPHKAHAPLTSRERRLELLAGLGVEHVLELPFTPELASLTPEDFVRRCLLPMHLRQLVVGYDFSLGRGRSGHADVLRTLGAEWGFEVEQLPPVIVDDAVVSSTRLRDLINRGDVWQAARLLGRCYGFSGEVVHGEGRGGGLGFPTANLLPPETLLPAEGVYAARVRLDETWHQAVTNVGRKPTFGGRDVTVESFLLDTSANLYGRRVRLEFVARLRGERRFASVEELTGQIGEDVAEARKILSRTDA</sequence>
<evidence type="ECO:0000256" key="3">
    <source>
        <dbReference type="ARBA" id="ARBA00005201"/>
    </source>
</evidence>
<keyword evidence="7 15" id="KW-0548">Nucleotidyltransferase</keyword>
<dbReference type="GO" id="GO:0003919">
    <property type="term" value="F:FMN adenylyltransferase activity"/>
    <property type="evidence" value="ECO:0007669"/>
    <property type="project" value="UniProtKB-UniRule"/>
</dbReference>
<dbReference type="Gene3D" id="3.40.50.620">
    <property type="entry name" value="HUPs"/>
    <property type="match status" value="1"/>
</dbReference>
<evidence type="ECO:0000256" key="4">
    <source>
        <dbReference type="ARBA" id="ARBA00022630"/>
    </source>
</evidence>
<evidence type="ECO:0000256" key="10">
    <source>
        <dbReference type="ARBA" id="ARBA00022827"/>
    </source>
</evidence>
<dbReference type="UniPathway" id="UPA00277">
    <property type="reaction ID" value="UER00407"/>
</dbReference>
<keyword evidence="12" id="KW-0511">Multifunctional enzyme</keyword>
<dbReference type="GO" id="GO:0009398">
    <property type="term" value="P:FMN biosynthetic process"/>
    <property type="evidence" value="ECO:0007669"/>
    <property type="project" value="UniProtKB-UniRule"/>
</dbReference>
<dbReference type="EMBL" id="VUMH01000014">
    <property type="protein sequence ID" value="MSS28763.1"/>
    <property type="molecule type" value="Genomic_DNA"/>
</dbReference>
<keyword evidence="5 15" id="KW-0288">FMN</keyword>
<accession>A0A6L5XNB5</accession>
<dbReference type="InterPro" id="IPR015865">
    <property type="entry name" value="Riboflavin_kinase_bac/euk"/>
</dbReference>
<keyword evidence="4 15" id="KW-0285">Flavoprotein</keyword>
<organism evidence="17 18">
    <name type="scientific">Desulfovibrio porci</name>
    <dbReference type="NCBI Taxonomy" id="2605782"/>
    <lineage>
        <taxon>Bacteria</taxon>
        <taxon>Pseudomonadati</taxon>
        <taxon>Thermodesulfobacteriota</taxon>
        <taxon>Desulfovibrionia</taxon>
        <taxon>Desulfovibrionales</taxon>
        <taxon>Desulfovibrionaceae</taxon>
        <taxon>Desulfovibrio</taxon>
    </lineage>
</organism>
<dbReference type="FunFam" id="2.40.30.30:FF:000003">
    <property type="entry name" value="Riboflavin biosynthesis protein"/>
    <property type="match status" value="1"/>
</dbReference>
<evidence type="ECO:0000259" key="16">
    <source>
        <dbReference type="SMART" id="SM00904"/>
    </source>
</evidence>
<comment type="pathway">
    <text evidence="3 15">Cofactor biosynthesis; FMN biosynthesis; FMN from riboflavin (ATP route): step 1/1.</text>
</comment>
<dbReference type="GO" id="GO:0008531">
    <property type="term" value="F:riboflavin kinase activity"/>
    <property type="evidence" value="ECO:0007669"/>
    <property type="project" value="UniProtKB-UniRule"/>
</dbReference>
<evidence type="ECO:0000256" key="12">
    <source>
        <dbReference type="ARBA" id="ARBA00023268"/>
    </source>
</evidence>
<keyword evidence="6 15" id="KW-0808">Transferase</keyword>
<evidence type="ECO:0000256" key="9">
    <source>
        <dbReference type="ARBA" id="ARBA00022777"/>
    </source>
</evidence>
<evidence type="ECO:0000256" key="7">
    <source>
        <dbReference type="ARBA" id="ARBA00022695"/>
    </source>
</evidence>
<evidence type="ECO:0000313" key="17">
    <source>
        <dbReference type="EMBL" id="MSS28763.1"/>
    </source>
</evidence>
<comment type="pathway">
    <text evidence="2 15">Cofactor biosynthesis; FAD biosynthesis; FAD from FMN: step 1/1.</text>
</comment>
<dbReference type="AlphaFoldDB" id="A0A6L5XNB5"/>
<gene>
    <name evidence="17" type="ORF">FYJ44_12135</name>
</gene>
<dbReference type="Gene3D" id="2.40.30.30">
    <property type="entry name" value="Riboflavin kinase-like"/>
    <property type="match status" value="1"/>
</dbReference>
<evidence type="ECO:0000256" key="1">
    <source>
        <dbReference type="ARBA" id="ARBA00002121"/>
    </source>
</evidence>
<dbReference type="InterPro" id="IPR015864">
    <property type="entry name" value="FAD_synthase"/>
</dbReference>
<evidence type="ECO:0000256" key="15">
    <source>
        <dbReference type="PIRNR" id="PIRNR004491"/>
    </source>
</evidence>
<dbReference type="GO" id="GO:0005524">
    <property type="term" value="F:ATP binding"/>
    <property type="evidence" value="ECO:0007669"/>
    <property type="project" value="UniProtKB-UniRule"/>
</dbReference>
<dbReference type="SUPFAM" id="SSF52374">
    <property type="entry name" value="Nucleotidylyl transferase"/>
    <property type="match status" value="1"/>
</dbReference>
<dbReference type="InterPro" id="IPR004821">
    <property type="entry name" value="Cyt_trans-like"/>
</dbReference>
<dbReference type="InterPro" id="IPR023468">
    <property type="entry name" value="Riboflavin_kinase"/>
</dbReference>
<reference evidence="17 18" key="1">
    <citation type="submission" date="2019-09" db="EMBL/GenBank/DDBJ databases">
        <title>In-depth cultivation of the pig gut microbiome towards novel bacterial diversity and tailored functional studies.</title>
        <authorList>
            <person name="Wylensek D."/>
            <person name="Hitch T.C.A."/>
            <person name="Clavel T."/>
        </authorList>
    </citation>
    <scope>NUCLEOTIDE SEQUENCE [LARGE SCALE GENOMIC DNA]</scope>
    <source>
        <strain evidence="17 18">PG-178-WT-4</strain>
    </source>
</reference>
<evidence type="ECO:0000313" key="18">
    <source>
        <dbReference type="Proteomes" id="UP000477488"/>
    </source>
</evidence>
<evidence type="ECO:0000256" key="13">
    <source>
        <dbReference type="ARBA" id="ARBA00047880"/>
    </source>
</evidence>
<keyword evidence="18" id="KW-1185">Reference proteome</keyword>
<dbReference type="Proteomes" id="UP000477488">
    <property type="component" value="Unassembled WGS sequence"/>
</dbReference>
<dbReference type="RefSeq" id="WP_154512503.1">
    <property type="nucleotide sequence ID" value="NZ_DBFWWU010000027.1"/>
</dbReference>
<dbReference type="PANTHER" id="PTHR22749:SF6">
    <property type="entry name" value="RIBOFLAVIN KINASE"/>
    <property type="match status" value="1"/>
</dbReference>
<evidence type="ECO:0000256" key="5">
    <source>
        <dbReference type="ARBA" id="ARBA00022643"/>
    </source>
</evidence>
<dbReference type="InterPro" id="IPR023465">
    <property type="entry name" value="Riboflavin_kinase_dom_sf"/>
</dbReference>